<protein>
    <recommendedName>
        <fullName evidence="3">DUF3221 domain-containing protein</fullName>
    </recommendedName>
</protein>
<name>A0A1G8QW79_9BACI</name>
<evidence type="ECO:0000313" key="2">
    <source>
        <dbReference type="Proteomes" id="UP000199225"/>
    </source>
</evidence>
<evidence type="ECO:0000313" key="1">
    <source>
        <dbReference type="EMBL" id="SDJ08958.1"/>
    </source>
</evidence>
<accession>A0A1G8QW79</accession>
<dbReference type="OrthoDB" id="2974330at2"/>
<dbReference type="EMBL" id="FNEV01000002">
    <property type="protein sequence ID" value="SDJ08958.1"/>
    <property type="molecule type" value="Genomic_DNA"/>
</dbReference>
<dbReference type="STRING" id="86666.SAMN04490247_0667"/>
<dbReference type="PROSITE" id="PS51257">
    <property type="entry name" value="PROKAR_LIPOPROTEIN"/>
    <property type="match status" value="1"/>
</dbReference>
<sequence>MKRIKISISVLFVILILMGCYGDDTVDWYESFRFTGTVEEIRTEDNMLVMKEYNAPESRKKGNIYEIPADEIQSYETGDKLLVIVETNTQEDIWDLEHMRFVIKPIEN</sequence>
<dbReference type="RefSeq" id="WP_093192078.1">
    <property type="nucleotide sequence ID" value="NZ_FNEV01000002.1"/>
</dbReference>
<organism evidence="1 2">
    <name type="scientific">Salimicrobium halophilum</name>
    <dbReference type="NCBI Taxonomy" id="86666"/>
    <lineage>
        <taxon>Bacteria</taxon>
        <taxon>Bacillati</taxon>
        <taxon>Bacillota</taxon>
        <taxon>Bacilli</taxon>
        <taxon>Bacillales</taxon>
        <taxon>Bacillaceae</taxon>
        <taxon>Salimicrobium</taxon>
    </lineage>
</organism>
<evidence type="ECO:0008006" key="3">
    <source>
        <dbReference type="Google" id="ProtNLM"/>
    </source>
</evidence>
<gene>
    <name evidence="1" type="ORF">SAMN04490247_0667</name>
</gene>
<keyword evidence="2" id="KW-1185">Reference proteome</keyword>
<proteinExistence type="predicted"/>
<dbReference type="Proteomes" id="UP000199225">
    <property type="component" value="Unassembled WGS sequence"/>
</dbReference>
<reference evidence="2" key="1">
    <citation type="submission" date="2016-10" db="EMBL/GenBank/DDBJ databases">
        <authorList>
            <person name="Varghese N."/>
            <person name="Submissions S."/>
        </authorList>
    </citation>
    <scope>NUCLEOTIDE SEQUENCE [LARGE SCALE GENOMIC DNA]</scope>
    <source>
        <strain evidence="2">DSM 4771</strain>
    </source>
</reference>
<dbReference type="AlphaFoldDB" id="A0A1G8QW79"/>